<gene>
    <name evidence="5" type="ORF">HY834_06210</name>
</gene>
<feature type="domain" description="Solute-binding protein family 5" evidence="4">
    <location>
        <begin position="137"/>
        <end position="532"/>
    </location>
</feature>
<evidence type="ECO:0000259" key="4">
    <source>
        <dbReference type="Pfam" id="PF00496"/>
    </source>
</evidence>
<evidence type="ECO:0000313" key="5">
    <source>
        <dbReference type="EMBL" id="MBI4921325.1"/>
    </source>
</evidence>
<keyword evidence="3" id="KW-0732">Signal</keyword>
<sequence length="667" mass="73930">MRSSLNRGRRVAVLLATALSLGWLGNNAALAACATVADPGTLTGAFAQQVEVEEARAAGLSLTYSDNPLFAADVMSGKLKPVAERLPEQPLIVLPYDSCGTYGGTIEGTSRAPTSGTSDILSWRQAVLVRISDDLKTIVPNVARSWKWNDDYTAITFELRKGHKWSDGEPFTADDVVFFFEDIIENKDLSPETTAEWGVNVHAKALDPTHVEVSFDEPDPGLLTYMATSGSYFSTFAPAHFFKKFMPRYNPNADADAKAAGFDDWKKWFQNYYQKWHDDGTVTAAALEVPTLEAHVVELVPDTQQRVFKANPYYFRVDSSGQQLPYIDRVHERFLTADLQVLAILNGEVDFKAQGNELSSYPTLKDNETKGNYVVSLPAGSIGTSFAFNITHADPKLRAVYSDLRFRQAVSHAINREEMNQVLYFGLGSPSQALPADLSFATPENQTYLTEYDVAKAGALLDDMGMKAGADGMRTFPDGAPFTILWEYSSQFAGPEFVKLMSDYLKAIGLNVNAKEVTSEASRDNAKAATSDINMEWDVPYEPTLIADVGLYVPYYSDISPLFGVKWKQWYNTAGKEGEEPPAWATRMFDLAKEWKTVLPGSARYVEIGKELIKLNQENMTLIGTIGALPKPVITGSKLRNVKADLGTVHFNFGYLYPFRADQWYKN</sequence>
<dbReference type="PROSITE" id="PS51257">
    <property type="entry name" value="PROKAR_LIPOPROTEIN"/>
    <property type="match status" value="1"/>
</dbReference>
<dbReference type="PANTHER" id="PTHR30290">
    <property type="entry name" value="PERIPLASMIC BINDING COMPONENT OF ABC TRANSPORTER"/>
    <property type="match status" value="1"/>
</dbReference>
<name>A0A933L2Z7_9HYPH</name>
<organism evidence="5 6">
    <name type="scientific">Devosia nanyangense</name>
    <dbReference type="NCBI Taxonomy" id="1228055"/>
    <lineage>
        <taxon>Bacteria</taxon>
        <taxon>Pseudomonadati</taxon>
        <taxon>Pseudomonadota</taxon>
        <taxon>Alphaproteobacteria</taxon>
        <taxon>Hyphomicrobiales</taxon>
        <taxon>Devosiaceae</taxon>
        <taxon>Devosia</taxon>
    </lineage>
</organism>
<dbReference type="Pfam" id="PF00496">
    <property type="entry name" value="SBP_bac_5"/>
    <property type="match status" value="1"/>
</dbReference>
<dbReference type="InterPro" id="IPR039424">
    <property type="entry name" value="SBP_5"/>
</dbReference>
<comment type="similarity">
    <text evidence="2">Belongs to the bacterial solute-binding protein 5 family.</text>
</comment>
<dbReference type="GO" id="GO:0015833">
    <property type="term" value="P:peptide transport"/>
    <property type="evidence" value="ECO:0007669"/>
    <property type="project" value="TreeGrafter"/>
</dbReference>
<dbReference type="Gene3D" id="3.40.190.10">
    <property type="entry name" value="Periplasmic binding protein-like II"/>
    <property type="match status" value="1"/>
</dbReference>
<dbReference type="InterPro" id="IPR000914">
    <property type="entry name" value="SBP_5_dom"/>
</dbReference>
<dbReference type="GO" id="GO:1904680">
    <property type="term" value="F:peptide transmembrane transporter activity"/>
    <property type="evidence" value="ECO:0007669"/>
    <property type="project" value="TreeGrafter"/>
</dbReference>
<feature type="chain" id="PRO_5036905945" evidence="3">
    <location>
        <begin position="32"/>
        <end position="667"/>
    </location>
</feature>
<dbReference type="EMBL" id="JACRAF010000018">
    <property type="protein sequence ID" value="MBI4921325.1"/>
    <property type="molecule type" value="Genomic_DNA"/>
</dbReference>
<dbReference type="AlphaFoldDB" id="A0A933L2Z7"/>
<protein>
    <submittedName>
        <fullName evidence="5">ABC transporter substrate-binding protein</fullName>
    </submittedName>
</protein>
<dbReference type="Proteomes" id="UP000782610">
    <property type="component" value="Unassembled WGS sequence"/>
</dbReference>
<accession>A0A933L2Z7</accession>
<evidence type="ECO:0000313" key="6">
    <source>
        <dbReference type="Proteomes" id="UP000782610"/>
    </source>
</evidence>
<reference evidence="5" key="1">
    <citation type="submission" date="2020-07" db="EMBL/GenBank/DDBJ databases">
        <title>Huge and variable diversity of episymbiotic CPR bacteria and DPANN archaea in groundwater ecosystems.</title>
        <authorList>
            <person name="He C.Y."/>
            <person name="Keren R."/>
            <person name="Whittaker M."/>
            <person name="Farag I.F."/>
            <person name="Doudna J."/>
            <person name="Cate J.H.D."/>
            <person name="Banfield J.F."/>
        </authorList>
    </citation>
    <scope>NUCLEOTIDE SEQUENCE</scope>
    <source>
        <strain evidence="5">NC_groundwater_1586_Pr3_B-0.1um_66_15</strain>
    </source>
</reference>
<dbReference type="PANTHER" id="PTHR30290:SF62">
    <property type="entry name" value="OLIGOPEPTIDE ABC TRANSPORTER, PERIPLASMIC OLIGOPEPTIDE-BINDING PROTEIN"/>
    <property type="match status" value="1"/>
</dbReference>
<dbReference type="SUPFAM" id="SSF53850">
    <property type="entry name" value="Periplasmic binding protein-like II"/>
    <property type="match status" value="1"/>
</dbReference>
<dbReference type="CDD" id="cd08500">
    <property type="entry name" value="PBP2_NikA_DppA_OppA_like_4"/>
    <property type="match status" value="1"/>
</dbReference>
<comment type="subcellular location">
    <subcellularLocation>
        <location evidence="1">Periplasm</location>
    </subcellularLocation>
</comment>
<evidence type="ECO:0000256" key="1">
    <source>
        <dbReference type="ARBA" id="ARBA00004418"/>
    </source>
</evidence>
<dbReference type="Gene3D" id="3.10.105.10">
    <property type="entry name" value="Dipeptide-binding Protein, Domain 3"/>
    <property type="match status" value="1"/>
</dbReference>
<comment type="caution">
    <text evidence="5">The sequence shown here is derived from an EMBL/GenBank/DDBJ whole genome shotgun (WGS) entry which is preliminary data.</text>
</comment>
<feature type="signal peptide" evidence="3">
    <location>
        <begin position="1"/>
        <end position="31"/>
    </location>
</feature>
<proteinExistence type="inferred from homology"/>
<evidence type="ECO:0000256" key="3">
    <source>
        <dbReference type="SAM" id="SignalP"/>
    </source>
</evidence>
<evidence type="ECO:0000256" key="2">
    <source>
        <dbReference type="ARBA" id="ARBA00005695"/>
    </source>
</evidence>